<dbReference type="EMBL" id="QUNO01000031">
    <property type="protein sequence ID" value="REH27019.1"/>
    <property type="molecule type" value="Genomic_DNA"/>
</dbReference>
<accession>A0A3E0GV88</accession>
<evidence type="ECO:0000259" key="1">
    <source>
        <dbReference type="Pfam" id="PF13556"/>
    </source>
</evidence>
<comment type="caution">
    <text evidence="2">The sequence shown here is derived from an EMBL/GenBank/DDBJ whole genome shotgun (WGS) entry which is preliminary data.</text>
</comment>
<dbReference type="OrthoDB" id="3696674at2"/>
<dbReference type="InterPro" id="IPR051448">
    <property type="entry name" value="CdaR-like_regulators"/>
</dbReference>
<keyword evidence="3" id="KW-1185">Reference proteome</keyword>
<evidence type="ECO:0000313" key="2">
    <source>
        <dbReference type="EMBL" id="REH27019.1"/>
    </source>
</evidence>
<dbReference type="GO" id="GO:0003677">
    <property type="term" value="F:DNA binding"/>
    <property type="evidence" value="ECO:0007669"/>
    <property type="project" value="UniProtKB-KW"/>
</dbReference>
<dbReference type="Pfam" id="PF13556">
    <property type="entry name" value="HTH_30"/>
    <property type="match status" value="1"/>
</dbReference>
<proteinExistence type="predicted"/>
<dbReference type="Proteomes" id="UP000256269">
    <property type="component" value="Unassembled WGS sequence"/>
</dbReference>
<protein>
    <submittedName>
        <fullName evidence="2">DNA-binding PucR family transcriptional regulator</fullName>
    </submittedName>
</protein>
<reference evidence="2 3" key="1">
    <citation type="submission" date="2018-08" db="EMBL/GenBank/DDBJ databases">
        <title>Genomic Encyclopedia of Archaeal and Bacterial Type Strains, Phase II (KMG-II): from individual species to whole genera.</title>
        <authorList>
            <person name="Goeker M."/>
        </authorList>
    </citation>
    <scope>NUCLEOTIDE SEQUENCE [LARGE SCALE GENOMIC DNA]</scope>
    <source>
        <strain evidence="2 3">DSM 45791</strain>
    </source>
</reference>
<name>A0A3E0GV88_9PSEU</name>
<dbReference type="PANTHER" id="PTHR33744">
    <property type="entry name" value="CARBOHYDRATE DIACID REGULATOR"/>
    <property type="match status" value="1"/>
</dbReference>
<keyword evidence="2" id="KW-0238">DNA-binding</keyword>
<sequence>MESSHHETALWHIAEGVRSGLPEPGRSVLGSLFELMVPVFADVLAGRRPQPGNTVRRARVVGIRCAEGSIPHEPLATALDEFCQSVLTLLSDSADFTAAARVVTELATALVSELLGGAHQTVVHTPNTLSRANRNRRARALLSGENCQHGEGYDIAPAYAVIAAHYRDVEDSTLERAMESVGGPGVLTAVSGRGGFALLPAADGERAYELARKAHRQLPGNAWLAVSWRPAAEIPLGRREAGNVLSLAMGADLDPSVYRIDDVLIEYAVVRESSVSVDLKRIIEPLLEQPALLETLRAVIASDGNRSQAAERLIVHRSTLDYRLQRIEQLTGHNPNSIRGIHLLSAALTVCTVQAQITVPPRPAAASAAG</sequence>
<dbReference type="AlphaFoldDB" id="A0A3E0GV88"/>
<dbReference type="SUPFAM" id="SSF46689">
    <property type="entry name" value="Homeodomain-like"/>
    <property type="match status" value="1"/>
</dbReference>
<dbReference type="RefSeq" id="WP_116181846.1">
    <property type="nucleotide sequence ID" value="NZ_CP144375.1"/>
</dbReference>
<gene>
    <name evidence="2" type="ORF">BCF44_13174</name>
</gene>
<dbReference type="InterPro" id="IPR025736">
    <property type="entry name" value="PucR_C-HTH_dom"/>
</dbReference>
<organism evidence="2 3">
    <name type="scientific">Kutzneria buriramensis</name>
    <dbReference type="NCBI Taxonomy" id="1045776"/>
    <lineage>
        <taxon>Bacteria</taxon>
        <taxon>Bacillati</taxon>
        <taxon>Actinomycetota</taxon>
        <taxon>Actinomycetes</taxon>
        <taxon>Pseudonocardiales</taxon>
        <taxon>Pseudonocardiaceae</taxon>
        <taxon>Kutzneria</taxon>
    </lineage>
</organism>
<dbReference type="InterPro" id="IPR042070">
    <property type="entry name" value="PucR_C-HTH_sf"/>
</dbReference>
<feature type="domain" description="PucR C-terminal helix-turn-helix" evidence="1">
    <location>
        <begin position="292"/>
        <end position="349"/>
    </location>
</feature>
<dbReference type="Gene3D" id="1.10.10.2840">
    <property type="entry name" value="PucR C-terminal helix-turn-helix domain"/>
    <property type="match status" value="1"/>
</dbReference>
<dbReference type="InterPro" id="IPR009057">
    <property type="entry name" value="Homeodomain-like_sf"/>
</dbReference>
<evidence type="ECO:0000313" key="3">
    <source>
        <dbReference type="Proteomes" id="UP000256269"/>
    </source>
</evidence>